<protein>
    <recommendedName>
        <fullName evidence="3">Helix-turn-helix domain-containing protein</fullName>
    </recommendedName>
</protein>
<gene>
    <name evidence="1" type="ORF">F6X38_09685</name>
</gene>
<proteinExistence type="predicted"/>
<accession>A0A7V7PPT3</accession>
<dbReference type="Proteomes" id="UP000432089">
    <property type="component" value="Unassembled WGS sequence"/>
</dbReference>
<dbReference type="AlphaFoldDB" id="A0A7V7PPT3"/>
<keyword evidence="2" id="KW-1185">Reference proteome</keyword>
<sequence length="106" mass="12001">MRRARRRAHLRQGAHVSGVVPVLMRDAEVIDIKEAMFRIGRSDKTIRRWCKEDGIGRRTGPCAPWQISAIALEAKRYGDKAAIDDLRQGAFSSPRVVRYAEQLGLN</sequence>
<evidence type="ECO:0000313" key="1">
    <source>
        <dbReference type="EMBL" id="KAB0680071.1"/>
    </source>
</evidence>
<name>A0A7V7PPT3_9HYPH</name>
<comment type="caution">
    <text evidence="1">The sequence shown here is derived from an EMBL/GenBank/DDBJ whole genome shotgun (WGS) entry which is preliminary data.</text>
</comment>
<organism evidence="1 2">
    <name type="scientific">Plantimonas leprariae</name>
    <dbReference type="NCBI Taxonomy" id="2615207"/>
    <lineage>
        <taxon>Bacteria</taxon>
        <taxon>Pseudomonadati</taxon>
        <taxon>Pseudomonadota</taxon>
        <taxon>Alphaproteobacteria</taxon>
        <taxon>Hyphomicrobiales</taxon>
        <taxon>Aurantimonadaceae</taxon>
        <taxon>Plantimonas</taxon>
    </lineage>
</organism>
<evidence type="ECO:0000313" key="2">
    <source>
        <dbReference type="Proteomes" id="UP000432089"/>
    </source>
</evidence>
<reference evidence="1 2" key="1">
    <citation type="submission" date="2019-09" db="EMBL/GenBank/DDBJ databases">
        <title>YIM 132180 draft genome.</title>
        <authorList>
            <person name="Zhang K."/>
        </authorList>
    </citation>
    <scope>NUCLEOTIDE SEQUENCE [LARGE SCALE GENOMIC DNA]</scope>
    <source>
        <strain evidence="1 2">YIM 132180</strain>
    </source>
</reference>
<evidence type="ECO:0008006" key="3">
    <source>
        <dbReference type="Google" id="ProtNLM"/>
    </source>
</evidence>
<dbReference type="EMBL" id="VZDO01000006">
    <property type="protein sequence ID" value="KAB0680071.1"/>
    <property type="molecule type" value="Genomic_DNA"/>
</dbReference>